<dbReference type="Pfam" id="PF01381">
    <property type="entry name" value="HTH_3"/>
    <property type="match status" value="1"/>
</dbReference>
<dbReference type="Gene3D" id="1.10.260.40">
    <property type="entry name" value="lambda repressor-like DNA-binding domains"/>
    <property type="match status" value="1"/>
</dbReference>
<dbReference type="AlphaFoldDB" id="A0A0E4G9I9"/>
<dbReference type="PROSITE" id="PS50943">
    <property type="entry name" value="HTH_CROC1"/>
    <property type="match status" value="1"/>
</dbReference>
<dbReference type="GO" id="GO:0003677">
    <property type="term" value="F:DNA binding"/>
    <property type="evidence" value="ECO:0007669"/>
    <property type="project" value="UniProtKB-KW"/>
</dbReference>
<dbReference type="PANTHER" id="PTHR46558">
    <property type="entry name" value="TRACRIPTIONAL REGULATORY PROTEIN-RELATED-RELATED"/>
    <property type="match status" value="1"/>
</dbReference>
<dbReference type="CDD" id="cd00093">
    <property type="entry name" value="HTH_XRE"/>
    <property type="match status" value="1"/>
</dbReference>
<dbReference type="SUPFAM" id="SSF47413">
    <property type="entry name" value="lambda repressor-like DNA-binding domains"/>
    <property type="match status" value="1"/>
</dbReference>
<evidence type="ECO:0000256" key="1">
    <source>
        <dbReference type="ARBA" id="ARBA00023125"/>
    </source>
</evidence>
<keyword evidence="1" id="KW-0238">DNA-binding</keyword>
<dbReference type="InterPro" id="IPR001387">
    <property type="entry name" value="Cro/C1-type_HTH"/>
</dbReference>
<name>A0A0E4G9I9_9FIRM</name>
<dbReference type="PANTHER" id="PTHR46558:SF11">
    <property type="entry name" value="HTH-TYPE TRANSCRIPTIONAL REGULATOR XRE"/>
    <property type="match status" value="1"/>
</dbReference>
<evidence type="ECO:0000313" key="3">
    <source>
        <dbReference type="EMBL" id="CFX15655.1"/>
    </source>
</evidence>
<proteinExistence type="predicted"/>
<reference evidence="3 4" key="1">
    <citation type="submission" date="2015-03" db="EMBL/GenBank/DDBJ databases">
        <authorList>
            <person name="Murphy D."/>
        </authorList>
    </citation>
    <scope>NUCLEOTIDE SEQUENCE [LARGE SCALE GENOMIC DNA]</scope>
    <source>
        <strain evidence="3 4">OL-4</strain>
    </source>
</reference>
<gene>
    <name evidence="3" type="ORF">644</name>
</gene>
<feature type="domain" description="HTH cro/C1-type" evidence="2">
    <location>
        <begin position="5"/>
        <end position="59"/>
    </location>
</feature>
<dbReference type="STRING" id="690567.644"/>
<dbReference type="EMBL" id="CGIH01000009">
    <property type="protein sequence ID" value="CFX15655.1"/>
    <property type="molecule type" value="Genomic_DNA"/>
</dbReference>
<dbReference type="InterPro" id="IPR010982">
    <property type="entry name" value="Lambda_DNA-bd_dom_sf"/>
</dbReference>
<keyword evidence="4" id="KW-1185">Reference proteome</keyword>
<dbReference type="RefSeq" id="WP_046495740.1">
    <property type="nucleotide sequence ID" value="NZ_CGIH01000009.1"/>
</dbReference>
<organism evidence="3 4">
    <name type="scientific">Syntrophomonas zehnderi OL-4</name>
    <dbReference type="NCBI Taxonomy" id="690567"/>
    <lineage>
        <taxon>Bacteria</taxon>
        <taxon>Bacillati</taxon>
        <taxon>Bacillota</taxon>
        <taxon>Clostridia</taxon>
        <taxon>Eubacteriales</taxon>
        <taxon>Syntrophomonadaceae</taxon>
        <taxon>Syntrophomonas</taxon>
    </lineage>
</organism>
<evidence type="ECO:0000259" key="2">
    <source>
        <dbReference type="PROSITE" id="PS50943"/>
    </source>
</evidence>
<accession>A0A0E4G9I9</accession>
<sequence length="68" mass="7959">MRYRLKEARLKRQLTQQEVATYIGISQRNYCDIERNKSNPSWTVAQRLENFFGVPASELLAEGEEEPV</sequence>
<protein>
    <submittedName>
        <fullName evidence="3">Cro/C1-type helix-turn-helix domain</fullName>
    </submittedName>
</protein>
<evidence type="ECO:0000313" key="4">
    <source>
        <dbReference type="Proteomes" id="UP000045545"/>
    </source>
</evidence>
<dbReference type="OrthoDB" id="48775at2"/>
<dbReference type="SMART" id="SM00530">
    <property type="entry name" value="HTH_XRE"/>
    <property type="match status" value="1"/>
</dbReference>
<dbReference type="Proteomes" id="UP000045545">
    <property type="component" value="Unassembled WGS sequence"/>
</dbReference>